<dbReference type="EMBL" id="WMHZ01000004">
    <property type="protein sequence ID" value="NDO77442.1"/>
    <property type="molecule type" value="Genomic_DNA"/>
</dbReference>
<feature type="compositionally biased region" description="Basic and acidic residues" evidence="1">
    <location>
        <begin position="140"/>
        <end position="150"/>
    </location>
</feature>
<dbReference type="AlphaFoldDB" id="A0A6N9QW38"/>
<sequence>MSETTASEIMASENTASETTAETTPQRPAGRTRTPKQDPILTAAVDLARDAVLAPVTDASSVGEHLGVTVHEDRLLTHLFDCRLAGYPGWTWYATVARAPRSKHVTVCETGLVAGPDSLLAPDWVPWEERMQALQEQEAQDEHDSPTEGDEHPDDGQDSADAEHAGDGDTAPAEETSTEGETPHTGDEPAASEDAEDGAAS</sequence>
<dbReference type="InterPro" id="IPR021391">
    <property type="entry name" value="DUF3027"/>
</dbReference>
<proteinExistence type="predicted"/>
<evidence type="ECO:0000313" key="3">
    <source>
        <dbReference type="Proteomes" id="UP000471026"/>
    </source>
</evidence>
<organism evidence="2 3">
    <name type="scientific">Kocuria marina subsp. indica</name>
    <dbReference type="NCBI Taxonomy" id="1049583"/>
    <lineage>
        <taxon>Bacteria</taxon>
        <taxon>Bacillati</taxon>
        <taxon>Actinomycetota</taxon>
        <taxon>Actinomycetes</taxon>
        <taxon>Micrococcales</taxon>
        <taxon>Micrococcaceae</taxon>
        <taxon>Kocuria</taxon>
    </lineage>
</organism>
<feature type="compositionally biased region" description="Acidic residues" evidence="1">
    <location>
        <begin position="151"/>
        <end position="160"/>
    </location>
</feature>
<feature type="region of interest" description="Disordered" evidence="1">
    <location>
        <begin position="1"/>
        <end position="37"/>
    </location>
</feature>
<comment type="caution">
    <text evidence="2">The sequence shown here is derived from an EMBL/GenBank/DDBJ whole genome shotgun (WGS) entry which is preliminary data.</text>
</comment>
<evidence type="ECO:0000256" key="1">
    <source>
        <dbReference type="SAM" id="MobiDB-lite"/>
    </source>
</evidence>
<gene>
    <name evidence="2" type="ORF">GKZ75_04125</name>
</gene>
<accession>A0A6N9QW38</accession>
<reference evidence="2 3" key="1">
    <citation type="submission" date="2019-11" db="EMBL/GenBank/DDBJ databases">
        <title>Draft genome sequence of Kocuria indica DP-K7, a methyl red degrading Actinobacterium.</title>
        <authorList>
            <person name="Kumaran S."/>
            <person name="Tischler D."/>
            <person name="Ngo A.C.R."/>
            <person name="Schultes F."/>
        </authorList>
    </citation>
    <scope>NUCLEOTIDE SEQUENCE [LARGE SCALE GENOMIC DNA]</scope>
    <source>
        <strain evidence="2 3">DP-K7</strain>
    </source>
</reference>
<protein>
    <submittedName>
        <fullName evidence="2">DUF3027 domain-containing protein</fullName>
    </submittedName>
</protein>
<dbReference type="Proteomes" id="UP000471026">
    <property type="component" value="Unassembled WGS sequence"/>
</dbReference>
<dbReference type="Pfam" id="PF11228">
    <property type="entry name" value="DUF3027"/>
    <property type="match status" value="1"/>
</dbReference>
<feature type="region of interest" description="Disordered" evidence="1">
    <location>
        <begin position="133"/>
        <end position="201"/>
    </location>
</feature>
<name>A0A6N9QW38_9MICC</name>
<feature type="compositionally biased region" description="Low complexity" evidence="1">
    <location>
        <begin position="11"/>
        <end position="24"/>
    </location>
</feature>
<evidence type="ECO:0000313" key="2">
    <source>
        <dbReference type="EMBL" id="NDO77442.1"/>
    </source>
</evidence>
<feature type="compositionally biased region" description="Acidic residues" evidence="1">
    <location>
        <begin position="190"/>
        <end position="201"/>
    </location>
</feature>
<dbReference type="RefSeq" id="WP_162228918.1">
    <property type="nucleotide sequence ID" value="NZ_WMHZ01000004.1"/>
</dbReference>